<proteinExistence type="predicted"/>
<comment type="subcellular location">
    <subcellularLocation>
        <location evidence="1">Cell membrane</location>
        <topology evidence="1">Multi-pass membrane protein</topology>
    </subcellularLocation>
</comment>
<keyword evidence="3 6" id="KW-0812">Transmembrane</keyword>
<name>A0A7G9W4L2_ALKCA</name>
<evidence type="ECO:0000256" key="2">
    <source>
        <dbReference type="ARBA" id="ARBA00022475"/>
    </source>
</evidence>
<accession>A0A7G9W4L2</accession>
<feature type="transmembrane region" description="Helical" evidence="6">
    <location>
        <begin position="6"/>
        <end position="23"/>
    </location>
</feature>
<evidence type="ECO:0000313" key="9">
    <source>
        <dbReference type="Proteomes" id="UP000516160"/>
    </source>
</evidence>
<feature type="transmembrane region" description="Helical" evidence="6">
    <location>
        <begin position="53"/>
        <end position="72"/>
    </location>
</feature>
<dbReference type="Proteomes" id="UP000516160">
    <property type="component" value="Chromosome"/>
</dbReference>
<evidence type="ECO:0000256" key="6">
    <source>
        <dbReference type="SAM" id="Phobius"/>
    </source>
</evidence>
<dbReference type="EMBL" id="CP058559">
    <property type="protein sequence ID" value="QNO13624.1"/>
    <property type="molecule type" value="Genomic_DNA"/>
</dbReference>
<sequence length="80" mass="8774">MLPVLHFLLLTFLIVCAIAVSRIKDLLSAVIVFAAYSLLMAIVWQQLDAPDIALTEAAMGAGVTTLLMMVVISKTRRRED</sequence>
<evidence type="ECO:0000256" key="4">
    <source>
        <dbReference type="ARBA" id="ARBA00022989"/>
    </source>
</evidence>
<evidence type="ECO:0000256" key="5">
    <source>
        <dbReference type="ARBA" id="ARBA00023136"/>
    </source>
</evidence>
<dbReference type="RefSeq" id="WP_213167290.1">
    <property type="nucleotide sequence ID" value="NZ_CP058559.1"/>
</dbReference>
<reference evidence="8 9" key="1">
    <citation type="submission" date="2020-07" db="EMBL/GenBank/DDBJ databases">
        <title>Alkalicella. sp. LB2 genome.</title>
        <authorList>
            <person name="Postec A."/>
            <person name="Quemeneur M."/>
        </authorList>
    </citation>
    <scope>NUCLEOTIDE SEQUENCE [LARGE SCALE GENOMIC DNA]</scope>
    <source>
        <strain evidence="8 9">LB2</strain>
    </source>
</reference>
<organism evidence="8 9">
    <name type="scientific">Alkalicella caledoniensis</name>
    <dbReference type="NCBI Taxonomy" id="2731377"/>
    <lineage>
        <taxon>Bacteria</taxon>
        <taxon>Bacillati</taxon>
        <taxon>Bacillota</taxon>
        <taxon>Clostridia</taxon>
        <taxon>Eubacteriales</taxon>
        <taxon>Proteinivoracaceae</taxon>
        <taxon>Alkalicella</taxon>
    </lineage>
</organism>
<dbReference type="GO" id="GO:0005886">
    <property type="term" value="C:plasma membrane"/>
    <property type="evidence" value="ECO:0007669"/>
    <property type="project" value="UniProtKB-SubCell"/>
</dbReference>
<dbReference type="InterPro" id="IPR025383">
    <property type="entry name" value="MrpA_C/MbhD"/>
</dbReference>
<keyword evidence="2" id="KW-1003">Cell membrane</keyword>
<keyword evidence="9" id="KW-1185">Reference proteome</keyword>
<dbReference type="KEGG" id="acae:HYG86_01980"/>
<evidence type="ECO:0000259" key="7">
    <source>
        <dbReference type="Pfam" id="PF13244"/>
    </source>
</evidence>
<evidence type="ECO:0000313" key="8">
    <source>
        <dbReference type="EMBL" id="QNO13624.1"/>
    </source>
</evidence>
<gene>
    <name evidence="8" type="ORF">HYG86_01980</name>
</gene>
<evidence type="ECO:0000256" key="1">
    <source>
        <dbReference type="ARBA" id="ARBA00004651"/>
    </source>
</evidence>
<protein>
    <submittedName>
        <fullName evidence="8">DUF4040 domain-containing protein</fullName>
    </submittedName>
</protein>
<feature type="transmembrane region" description="Helical" evidence="6">
    <location>
        <begin position="30"/>
        <end position="47"/>
    </location>
</feature>
<feature type="domain" description="MrpA C-terminal/MbhD" evidence="7">
    <location>
        <begin position="12"/>
        <end position="77"/>
    </location>
</feature>
<keyword evidence="4 6" id="KW-1133">Transmembrane helix</keyword>
<evidence type="ECO:0000256" key="3">
    <source>
        <dbReference type="ARBA" id="ARBA00022692"/>
    </source>
</evidence>
<dbReference type="Pfam" id="PF13244">
    <property type="entry name" value="MbhD"/>
    <property type="match status" value="1"/>
</dbReference>
<keyword evidence="5 6" id="KW-0472">Membrane</keyword>
<dbReference type="AlphaFoldDB" id="A0A7G9W4L2"/>